<sequence length="121" mass="11478">MCGLCMMIDERRGMDDSLRVKPVSILDSFRSSGGGGGLISFSGESPTGGGRLGKGGGSGAVFGAGGGGGGLGAVFGTGGGGGGLGAVFGAGGGGSIMGEGGEENYALVENLAVVQRQYLVV</sequence>
<dbReference type="Proteomes" id="UP000813463">
    <property type="component" value="Chromosome 6"/>
</dbReference>
<organism evidence="1 2">
    <name type="scientific">Spinacia oleracea</name>
    <name type="common">Spinach</name>
    <dbReference type="NCBI Taxonomy" id="3562"/>
    <lineage>
        <taxon>Eukaryota</taxon>
        <taxon>Viridiplantae</taxon>
        <taxon>Streptophyta</taxon>
        <taxon>Embryophyta</taxon>
        <taxon>Tracheophyta</taxon>
        <taxon>Spermatophyta</taxon>
        <taxon>Magnoliopsida</taxon>
        <taxon>eudicotyledons</taxon>
        <taxon>Gunneridae</taxon>
        <taxon>Pentapetalae</taxon>
        <taxon>Caryophyllales</taxon>
        <taxon>Chenopodiaceae</taxon>
        <taxon>Chenopodioideae</taxon>
        <taxon>Anserineae</taxon>
        <taxon>Spinacia</taxon>
    </lineage>
</organism>
<gene>
    <name evidence="2" type="primary">LOC110790730</name>
</gene>
<keyword evidence="1" id="KW-1185">Reference proteome</keyword>
<accession>A0A9R0IN77</accession>
<dbReference type="AlphaFoldDB" id="A0A9R0IN77"/>
<evidence type="ECO:0000313" key="2">
    <source>
        <dbReference type="RefSeq" id="XP_021851194.2"/>
    </source>
</evidence>
<protein>
    <submittedName>
        <fullName evidence="2">Glycine-rich protein 5</fullName>
    </submittedName>
</protein>
<proteinExistence type="predicted"/>
<dbReference type="RefSeq" id="XP_021851194.2">
    <property type="nucleotide sequence ID" value="XM_021995502.2"/>
</dbReference>
<dbReference type="GeneID" id="110790730"/>
<evidence type="ECO:0000313" key="1">
    <source>
        <dbReference type="Proteomes" id="UP000813463"/>
    </source>
</evidence>
<dbReference type="KEGG" id="soe:110790730"/>
<reference evidence="1" key="1">
    <citation type="journal article" date="2021" name="Nat. Commun.">
        <title>Genomic analyses provide insights into spinach domestication and the genetic basis of agronomic traits.</title>
        <authorList>
            <person name="Cai X."/>
            <person name="Sun X."/>
            <person name="Xu C."/>
            <person name="Sun H."/>
            <person name="Wang X."/>
            <person name="Ge C."/>
            <person name="Zhang Z."/>
            <person name="Wang Q."/>
            <person name="Fei Z."/>
            <person name="Jiao C."/>
            <person name="Wang Q."/>
        </authorList>
    </citation>
    <scope>NUCLEOTIDE SEQUENCE [LARGE SCALE GENOMIC DNA]</scope>
    <source>
        <strain evidence="1">cv. Varoflay</strain>
    </source>
</reference>
<name>A0A9R0IN77_SPIOL</name>
<reference evidence="2" key="2">
    <citation type="submission" date="2025-08" db="UniProtKB">
        <authorList>
            <consortium name="RefSeq"/>
        </authorList>
    </citation>
    <scope>IDENTIFICATION</scope>
    <source>
        <tissue evidence="2">Leaf</tissue>
    </source>
</reference>